<protein>
    <submittedName>
        <fullName evidence="1">Nucleotidyl transferase AbiEii/AbiGii toxin family protein</fullName>
    </submittedName>
</protein>
<evidence type="ECO:0000313" key="1">
    <source>
        <dbReference type="EMBL" id="NNH70033.1"/>
    </source>
</evidence>
<dbReference type="InterPro" id="IPR014942">
    <property type="entry name" value="AbiEii"/>
</dbReference>
<sequence length="302" mass="33758">MSEGARSPQAVRSSVTDHLEKHAKASGQSFNVAKRRFVMSRFLARVFAVDPQRWILKGGVGMMVRLPESRYSRDIDIMAVSGTVDPVADLRHAVGQHIDHFRFDIGPATALSNGKGATVTVTARIGTNTFETFSIDLVDWRRPLVGPVEHHTIPRVVDTDDFPPETTVQLYPLADQIADKICAMYELHGAVVQRSSGRYRDLVDLLLISMFLQIELAPVVEAVERERVLRGIERLPATLESPGPDWDNGWRKEAQRSPLPEEHHVLDAGLYAAGRCYNRVLAARPTVEHSARWNPGRGVWED</sequence>
<comment type="caution">
    <text evidence="1">The sequence shown here is derived from an EMBL/GenBank/DDBJ whole genome shotgun (WGS) entry which is preliminary data.</text>
</comment>
<dbReference type="RefSeq" id="WP_067518065.1">
    <property type="nucleotide sequence ID" value="NZ_JABELX010000003.1"/>
</dbReference>
<dbReference type="GO" id="GO:0016740">
    <property type="term" value="F:transferase activity"/>
    <property type="evidence" value="ECO:0007669"/>
    <property type="project" value="UniProtKB-KW"/>
</dbReference>
<name>A0A849BTV3_9NOCA</name>
<dbReference type="EMBL" id="JABELX010000003">
    <property type="protein sequence ID" value="NNH70033.1"/>
    <property type="molecule type" value="Genomic_DNA"/>
</dbReference>
<gene>
    <name evidence="1" type="ORF">HLB23_09180</name>
</gene>
<keyword evidence="1" id="KW-0808">Transferase</keyword>
<dbReference type="AlphaFoldDB" id="A0A849BTV3"/>
<accession>A0A849BTV3</accession>
<evidence type="ECO:0000313" key="2">
    <source>
        <dbReference type="Proteomes" id="UP000586827"/>
    </source>
</evidence>
<organism evidence="1 2">
    <name type="scientific">Nocardia uniformis</name>
    <dbReference type="NCBI Taxonomy" id="53432"/>
    <lineage>
        <taxon>Bacteria</taxon>
        <taxon>Bacillati</taxon>
        <taxon>Actinomycetota</taxon>
        <taxon>Actinomycetes</taxon>
        <taxon>Mycobacteriales</taxon>
        <taxon>Nocardiaceae</taxon>
        <taxon>Nocardia</taxon>
    </lineage>
</organism>
<keyword evidence="2" id="KW-1185">Reference proteome</keyword>
<reference evidence="1 2" key="1">
    <citation type="submission" date="2020-05" db="EMBL/GenBank/DDBJ databases">
        <title>MicrobeNet Type strains.</title>
        <authorList>
            <person name="Nicholson A.C."/>
        </authorList>
    </citation>
    <scope>NUCLEOTIDE SEQUENCE [LARGE SCALE GENOMIC DNA]</scope>
    <source>
        <strain evidence="1 2">JCM 3224</strain>
    </source>
</reference>
<dbReference type="Pfam" id="PF08843">
    <property type="entry name" value="AbiEii"/>
    <property type="match status" value="1"/>
</dbReference>
<dbReference type="Proteomes" id="UP000586827">
    <property type="component" value="Unassembled WGS sequence"/>
</dbReference>
<proteinExistence type="predicted"/>